<dbReference type="GO" id="GO:0005739">
    <property type="term" value="C:mitochondrion"/>
    <property type="evidence" value="ECO:0007669"/>
    <property type="project" value="UniProtKB-SubCell"/>
</dbReference>
<dbReference type="STRING" id="1448318.A0A319EL05"/>
<protein>
    <recommendedName>
        <fullName evidence="4">ATPase inhibitor, mitochondrial</fullName>
    </recommendedName>
</protein>
<reference evidence="6 7" key="1">
    <citation type="submission" date="2018-02" db="EMBL/GenBank/DDBJ databases">
        <title>The genomes of Aspergillus section Nigri reveals drivers in fungal speciation.</title>
        <authorList>
            <consortium name="DOE Joint Genome Institute"/>
            <person name="Vesth T.C."/>
            <person name="Nybo J."/>
            <person name="Theobald S."/>
            <person name="Brandl J."/>
            <person name="Frisvad J.C."/>
            <person name="Nielsen K.F."/>
            <person name="Lyhne E.K."/>
            <person name="Kogle M.E."/>
            <person name="Kuo A."/>
            <person name="Riley R."/>
            <person name="Clum A."/>
            <person name="Nolan M."/>
            <person name="Lipzen A."/>
            <person name="Salamov A."/>
            <person name="Henrissat B."/>
            <person name="Wiebenga A."/>
            <person name="De vries R.P."/>
            <person name="Grigoriev I.V."/>
            <person name="Mortensen U.H."/>
            <person name="Andersen M.R."/>
            <person name="Baker S.E."/>
        </authorList>
    </citation>
    <scope>NUCLEOTIDE SEQUENCE [LARGE SCALE GENOMIC DNA]</scope>
    <source>
        <strain evidence="6 7">CBS 121057</strain>
    </source>
</reference>
<evidence type="ECO:0000313" key="6">
    <source>
        <dbReference type="EMBL" id="PYI04414.1"/>
    </source>
</evidence>
<evidence type="ECO:0000256" key="3">
    <source>
        <dbReference type="ARBA" id="ARBA00023128"/>
    </source>
</evidence>
<dbReference type="GO" id="GO:0042030">
    <property type="term" value="F:ATPase inhibitor activity"/>
    <property type="evidence" value="ECO:0007669"/>
    <property type="project" value="InterPro"/>
</dbReference>
<keyword evidence="3" id="KW-0496">Mitochondrion</keyword>
<dbReference type="AlphaFoldDB" id="A0A319EL05"/>
<evidence type="ECO:0000256" key="1">
    <source>
        <dbReference type="ARBA" id="ARBA00004173"/>
    </source>
</evidence>
<dbReference type="OrthoDB" id="5532350at2759"/>
<dbReference type="VEuPathDB" id="FungiDB:BO78DRAFT_431333"/>
<proteinExistence type="inferred from homology"/>
<sequence length="104" mass="12129">MSPLHQASRPLIRASSASSRVRPFSIAVPARREGEIVSPKPCGYLAEKNPFVHRDAANETYFVKSTEAEKFRLVRQKMLEQRRHLEELERHIQDLAREQAKERY</sequence>
<keyword evidence="7" id="KW-1185">Reference proteome</keyword>
<name>A0A319EL05_ASPSB</name>
<comment type="function">
    <text evidence="4">Inhibits the enzyme activity of ATPase.</text>
</comment>
<evidence type="ECO:0000256" key="2">
    <source>
        <dbReference type="ARBA" id="ARBA00010901"/>
    </source>
</evidence>
<dbReference type="EMBL" id="KZ826369">
    <property type="protein sequence ID" value="PYI04414.1"/>
    <property type="molecule type" value="Genomic_DNA"/>
</dbReference>
<evidence type="ECO:0000256" key="5">
    <source>
        <dbReference type="SAM" id="MobiDB-lite"/>
    </source>
</evidence>
<dbReference type="Proteomes" id="UP000248423">
    <property type="component" value="Unassembled WGS sequence"/>
</dbReference>
<organism evidence="6 7">
    <name type="scientific">Aspergillus sclerotiicarbonarius (strain CBS 121057 / IBT 28362)</name>
    <dbReference type="NCBI Taxonomy" id="1448318"/>
    <lineage>
        <taxon>Eukaryota</taxon>
        <taxon>Fungi</taxon>
        <taxon>Dikarya</taxon>
        <taxon>Ascomycota</taxon>
        <taxon>Pezizomycotina</taxon>
        <taxon>Eurotiomycetes</taxon>
        <taxon>Eurotiomycetidae</taxon>
        <taxon>Eurotiales</taxon>
        <taxon>Aspergillaceae</taxon>
        <taxon>Aspergillus</taxon>
        <taxon>Aspergillus subgen. Circumdati</taxon>
    </lineage>
</organism>
<evidence type="ECO:0000313" key="7">
    <source>
        <dbReference type="Proteomes" id="UP000248423"/>
    </source>
</evidence>
<dbReference type="Pfam" id="PF04568">
    <property type="entry name" value="IATP"/>
    <property type="match status" value="1"/>
</dbReference>
<dbReference type="InterPro" id="IPR007648">
    <property type="entry name" value="ATPase_inhibitor_mt"/>
</dbReference>
<comment type="similarity">
    <text evidence="2 4">Belongs to the ATPase inhibitor family.</text>
</comment>
<gene>
    <name evidence="6" type="ORF">BO78DRAFT_431333</name>
</gene>
<accession>A0A319EL05</accession>
<feature type="region of interest" description="Disordered" evidence="5">
    <location>
        <begin position="1"/>
        <end position="20"/>
    </location>
</feature>
<comment type="subcellular location">
    <subcellularLocation>
        <location evidence="1">Mitochondrion</location>
    </subcellularLocation>
</comment>
<evidence type="ECO:0000256" key="4">
    <source>
        <dbReference type="RuleBase" id="RU368087"/>
    </source>
</evidence>